<evidence type="ECO:0000259" key="5">
    <source>
        <dbReference type="SMART" id="SM00062"/>
    </source>
</evidence>
<dbReference type="InterPro" id="IPR001638">
    <property type="entry name" value="Solute-binding_3/MltF_N"/>
</dbReference>
<dbReference type="GO" id="GO:0005576">
    <property type="term" value="C:extracellular region"/>
    <property type="evidence" value="ECO:0007669"/>
    <property type="project" value="TreeGrafter"/>
</dbReference>
<dbReference type="GO" id="GO:0030288">
    <property type="term" value="C:outer membrane-bounded periplasmic space"/>
    <property type="evidence" value="ECO:0007669"/>
    <property type="project" value="TreeGrafter"/>
</dbReference>
<name>A0A4R2MDU2_RUBGE</name>
<feature type="domain" description="Solute-binding protein family 3/N-terminal" evidence="5">
    <location>
        <begin position="41"/>
        <end position="261"/>
    </location>
</feature>
<gene>
    <name evidence="6" type="ORF">EV684_10455</name>
</gene>
<feature type="chain" id="PRO_5020619688" evidence="4">
    <location>
        <begin position="31"/>
        <end position="280"/>
    </location>
</feature>
<evidence type="ECO:0000313" key="7">
    <source>
        <dbReference type="Proteomes" id="UP000295106"/>
    </source>
</evidence>
<evidence type="ECO:0000256" key="2">
    <source>
        <dbReference type="ARBA" id="ARBA00022448"/>
    </source>
</evidence>
<evidence type="ECO:0000256" key="4">
    <source>
        <dbReference type="SAM" id="SignalP"/>
    </source>
</evidence>
<comment type="similarity">
    <text evidence="1">Belongs to the bacterial solute-binding protein 3 family.</text>
</comment>
<dbReference type="RefSeq" id="WP_132646305.1">
    <property type="nucleotide sequence ID" value="NZ_SLXD01000004.1"/>
</dbReference>
<dbReference type="Proteomes" id="UP000295106">
    <property type="component" value="Unassembled WGS sequence"/>
</dbReference>
<feature type="signal peptide" evidence="4">
    <location>
        <begin position="1"/>
        <end position="30"/>
    </location>
</feature>
<dbReference type="OrthoDB" id="9777941at2"/>
<dbReference type="CDD" id="cd13689">
    <property type="entry name" value="PBP2_BsGlnH"/>
    <property type="match status" value="1"/>
</dbReference>
<organism evidence="6 7">
    <name type="scientific">Rubrivivax gelatinosus</name>
    <name type="common">Rhodocyclus gelatinosus</name>
    <name type="synonym">Rhodopseudomonas gelatinosa</name>
    <dbReference type="NCBI Taxonomy" id="28068"/>
    <lineage>
        <taxon>Bacteria</taxon>
        <taxon>Pseudomonadati</taxon>
        <taxon>Pseudomonadota</taxon>
        <taxon>Betaproteobacteria</taxon>
        <taxon>Burkholderiales</taxon>
        <taxon>Sphaerotilaceae</taxon>
        <taxon>Rubrivivax</taxon>
    </lineage>
</organism>
<dbReference type="SUPFAM" id="SSF53850">
    <property type="entry name" value="Periplasmic binding protein-like II"/>
    <property type="match status" value="1"/>
</dbReference>
<dbReference type="SMART" id="SM00062">
    <property type="entry name" value="PBPb"/>
    <property type="match status" value="1"/>
</dbReference>
<dbReference type="Gene3D" id="3.40.190.10">
    <property type="entry name" value="Periplasmic binding protein-like II"/>
    <property type="match status" value="2"/>
</dbReference>
<dbReference type="AlphaFoldDB" id="A0A4R2MDU2"/>
<accession>A0A4R2MDU2</accession>
<proteinExistence type="inferred from homology"/>
<dbReference type="EMBL" id="SLXD01000004">
    <property type="protein sequence ID" value="TCP03335.1"/>
    <property type="molecule type" value="Genomic_DNA"/>
</dbReference>
<reference evidence="6 7" key="1">
    <citation type="submission" date="2019-03" db="EMBL/GenBank/DDBJ databases">
        <title>Genomic Encyclopedia of Type Strains, Phase IV (KMG-IV): sequencing the most valuable type-strain genomes for metagenomic binning, comparative biology and taxonomic classification.</title>
        <authorList>
            <person name="Goeker M."/>
        </authorList>
    </citation>
    <scope>NUCLEOTIDE SEQUENCE [LARGE SCALE GENOMIC DNA]</scope>
    <source>
        <strain evidence="6 7">DSM 1709</strain>
    </source>
</reference>
<dbReference type="GO" id="GO:0006865">
    <property type="term" value="P:amino acid transport"/>
    <property type="evidence" value="ECO:0007669"/>
    <property type="project" value="TreeGrafter"/>
</dbReference>
<keyword evidence="2" id="KW-0813">Transport</keyword>
<keyword evidence="3 4" id="KW-0732">Signal</keyword>
<evidence type="ECO:0000256" key="1">
    <source>
        <dbReference type="ARBA" id="ARBA00010333"/>
    </source>
</evidence>
<evidence type="ECO:0000256" key="3">
    <source>
        <dbReference type="ARBA" id="ARBA00022729"/>
    </source>
</evidence>
<dbReference type="PANTHER" id="PTHR30085:SF6">
    <property type="entry name" value="ABC TRANSPORTER GLUTAMINE-BINDING PROTEIN GLNH"/>
    <property type="match status" value="1"/>
</dbReference>
<comment type="caution">
    <text evidence="6">The sequence shown here is derived from an EMBL/GenBank/DDBJ whole genome shotgun (WGS) entry which is preliminary data.</text>
</comment>
<dbReference type="Pfam" id="PF00497">
    <property type="entry name" value="SBP_bac_3"/>
    <property type="match status" value="1"/>
</dbReference>
<dbReference type="PANTHER" id="PTHR30085">
    <property type="entry name" value="AMINO ACID ABC TRANSPORTER PERMEASE"/>
    <property type="match status" value="1"/>
</dbReference>
<dbReference type="InterPro" id="IPR051455">
    <property type="entry name" value="Bact_solute-bind_prot3"/>
</dbReference>
<sequence length="280" mass="30276">MFRFLSNRARRTLFGTVVIALCATSTAAQANRLEEIKARGKLICATLSGSEPLAFQDPKTRQYVGFDVDTCAAIAKRLGVALEHKPIAVEARIPELALGRVDVVAAAMGYTKERAEQIAYTDIHYQIPLKIIVASNSGIEKFADLAGKKISANKGSTPELYARSKIPGAEVVTYQDGSTGFLALAQGKVQGFAIAQATGARFIETTGGKFKFLDESLAFEPTGLGIKKGEPELLAAVNKALRDMEASGELDALWTKWYGPETRFKIVREKKLTPVSAFSN</sequence>
<protein>
    <submittedName>
        <fullName evidence="6">Amino acid ABC transporter substrate-binding protein (PAAT family)</fullName>
    </submittedName>
</protein>
<evidence type="ECO:0000313" key="6">
    <source>
        <dbReference type="EMBL" id="TCP03335.1"/>
    </source>
</evidence>